<reference evidence="1" key="1">
    <citation type="journal article" date="2020" name="Stud. Mycol.">
        <title>101 Dothideomycetes genomes: a test case for predicting lifestyles and emergence of pathogens.</title>
        <authorList>
            <person name="Haridas S."/>
            <person name="Albert R."/>
            <person name="Binder M."/>
            <person name="Bloem J."/>
            <person name="Labutti K."/>
            <person name="Salamov A."/>
            <person name="Andreopoulos B."/>
            <person name="Baker S."/>
            <person name="Barry K."/>
            <person name="Bills G."/>
            <person name="Bluhm B."/>
            <person name="Cannon C."/>
            <person name="Castanera R."/>
            <person name="Culley D."/>
            <person name="Daum C."/>
            <person name="Ezra D."/>
            <person name="Gonzalez J."/>
            <person name="Henrissat B."/>
            <person name="Kuo A."/>
            <person name="Liang C."/>
            <person name="Lipzen A."/>
            <person name="Lutzoni F."/>
            <person name="Magnuson J."/>
            <person name="Mondo S."/>
            <person name="Nolan M."/>
            <person name="Ohm R."/>
            <person name="Pangilinan J."/>
            <person name="Park H.-J."/>
            <person name="Ramirez L."/>
            <person name="Alfaro M."/>
            <person name="Sun H."/>
            <person name="Tritt A."/>
            <person name="Yoshinaga Y."/>
            <person name="Zwiers L.-H."/>
            <person name="Turgeon B."/>
            <person name="Goodwin S."/>
            <person name="Spatafora J."/>
            <person name="Crous P."/>
            <person name="Grigoriev I."/>
        </authorList>
    </citation>
    <scope>NUCLEOTIDE SEQUENCE</scope>
    <source>
        <strain evidence="1">ATCC 200398</strain>
    </source>
</reference>
<sequence length="261" mass="29258">MGNAPSSPKPGTEFQVIGAGLSRTGTASFSEALRVLLDAPVYHGGTQTLLGPEVEIRSMIKILERFPIRSEEDRKVVFPLLKQRFDGYAAATDAPTSGLVEELMELYPNAKVICTVRNADAWVKSIGGLSTTSTMWFLRVILFPVPSMRYFADFVQVLSKQFVYLYGESVPVSTKTYDRHIEWLKRVVPEDKLIFFDVTEGWEPLCKALGKPVPKDIPFPRINDSKTTERFAKEMIRKGLVRWAFMCGVAGLAIIALLRHL</sequence>
<dbReference type="Proteomes" id="UP000799755">
    <property type="component" value="Unassembled WGS sequence"/>
</dbReference>
<evidence type="ECO:0000313" key="2">
    <source>
        <dbReference type="Proteomes" id="UP000799755"/>
    </source>
</evidence>
<organism evidence="1 2">
    <name type="scientific">Lindgomyces ingoldianus</name>
    <dbReference type="NCBI Taxonomy" id="673940"/>
    <lineage>
        <taxon>Eukaryota</taxon>
        <taxon>Fungi</taxon>
        <taxon>Dikarya</taxon>
        <taxon>Ascomycota</taxon>
        <taxon>Pezizomycotina</taxon>
        <taxon>Dothideomycetes</taxon>
        <taxon>Pleosporomycetidae</taxon>
        <taxon>Pleosporales</taxon>
        <taxon>Lindgomycetaceae</taxon>
        <taxon>Lindgomyces</taxon>
    </lineage>
</organism>
<dbReference type="EMBL" id="MU003529">
    <property type="protein sequence ID" value="KAF2465651.1"/>
    <property type="molecule type" value="Genomic_DNA"/>
</dbReference>
<name>A0ACB6QHN0_9PLEO</name>
<evidence type="ECO:0000313" key="1">
    <source>
        <dbReference type="EMBL" id="KAF2465651.1"/>
    </source>
</evidence>
<protein>
    <submittedName>
        <fullName evidence="1">Uncharacterized protein</fullName>
    </submittedName>
</protein>
<gene>
    <name evidence="1" type="ORF">BDR25DRAFT_295311</name>
</gene>
<proteinExistence type="predicted"/>
<keyword evidence="2" id="KW-1185">Reference proteome</keyword>
<accession>A0ACB6QHN0</accession>
<comment type="caution">
    <text evidence="1">The sequence shown here is derived from an EMBL/GenBank/DDBJ whole genome shotgun (WGS) entry which is preliminary data.</text>
</comment>